<keyword evidence="5" id="KW-1185">Reference proteome</keyword>
<dbReference type="GO" id="GO:0007059">
    <property type="term" value="P:chromosome segregation"/>
    <property type="evidence" value="ECO:0007669"/>
    <property type="project" value="UniProtKB-UniRule"/>
</dbReference>
<dbReference type="Gene3D" id="6.10.250.2410">
    <property type="match status" value="1"/>
</dbReference>
<evidence type="ECO:0000313" key="4">
    <source>
        <dbReference type="EMBL" id="GGI66753.1"/>
    </source>
</evidence>
<dbReference type="PANTHER" id="PTHR33969">
    <property type="entry name" value="SEGREGATION AND CONDENSATION PROTEIN A"/>
    <property type="match status" value="1"/>
</dbReference>
<evidence type="ECO:0000256" key="2">
    <source>
        <dbReference type="ARBA" id="ARBA00044777"/>
    </source>
</evidence>
<dbReference type="EMBL" id="BMDT01000016">
    <property type="protein sequence ID" value="GGI66753.1"/>
    <property type="molecule type" value="Genomic_DNA"/>
</dbReference>
<gene>
    <name evidence="3 4" type="primary">scpA</name>
    <name evidence="4" type="ORF">GCM10011482_24070</name>
</gene>
<dbReference type="HAMAP" id="MF_01805">
    <property type="entry name" value="ScpA"/>
    <property type="match status" value="1"/>
</dbReference>
<organism evidence="4 5">
    <name type="scientific">Enterococcus alcedinis</name>
    <dbReference type="NCBI Taxonomy" id="1274384"/>
    <lineage>
        <taxon>Bacteria</taxon>
        <taxon>Bacillati</taxon>
        <taxon>Bacillota</taxon>
        <taxon>Bacilli</taxon>
        <taxon>Lactobacillales</taxon>
        <taxon>Enterococcaceae</taxon>
        <taxon>Enterococcus</taxon>
    </lineage>
</organism>
<dbReference type="Proteomes" id="UP000622610">
    <property type="component" value="Unassembled WGS sequence"/>
</dbReference>
<keyword evidence="3" id="KW-0963">Cytoplasm</keyword>
<comment type="similarity">
    <text evidence="3">Belongs to the ScpA family.</text>
</comment>
<dbReference type="InterPro" id="IPR023093">
    <property type="entry name" value="ScpA-like_C"/>
</dbReference>
<comment type="function">
    <text evidence="3">Participates in chromosomal partition during cell division. May act via the formation of a condensin-like complex containing Smc and ScpB that pull DNA away from mid-cell into both cell halves.</text>
</comment>
<dbReference type="Pfam" id="PF02616">
    <property type="entry name" value="SMC_ScpA"/>
    <property type="match status" value="1"/>
</dbReference>
<keyword evidence="3" id="KW-0132">Cell division</keyword>
<dbReference type="GO" id="GO:0006260">
    <property type="term" value="P:DNA replication"/>
    <property type="evidence" value="ECO:0007669"/>
    <property type="project" value="UniProtKB-UniRule"/>
</dbReference>
<dbReference type="PANTHER" id="PTHR33969:SF2">
    <property type="entry name" value="SEGREGATION AND CONDENSATION PROTEIN A"/>
    <property type="match status" value="1"/>
</dbReference>
<dbReference type="GO" id="GO:0051301">
    <property type="term" value="P:cell division"/>
    <property type="evidence" value="ECO:0007669"/>
    <property type="project" value="UniProtKB-KW"/>
</dbReference>
<comment type="caution">
    <text evidence="4">The sequence shown here is derived from an EMBL/GenBank/DDBJ whole genome shotgun (WGS) entry which is preliminary data.</text>
</comment>
<reference evidence="4" key="1">
    <citation type="journal article" date="2014" name="Int. J. Syst. Evol. Microbiol.">
        <title>Complete genome sequence of Corynebacterium casei LMG S-19264T (=DSM 44701T), isolated from a smear-ripened cheese.</title>
        <authorList>
            <consortium name="US DOE Joint Genome Institute (JGI-PGF)"/>
            <person name="Walter F."/>
            <person name="Albersmeier A."/>
            <person name="Kalinowski J."/>
            <person name="Ruckert C."/>
        </authorList>
    </citation>
    <scope>NUCLEOTIDE SEQUENCE</scope>
    <source>
        <strain evidence="4">CCM 8433</strain>
    </source>
</reference>
<reference evidence="4" key="2">
    <citation type="submission" date="2020-09" db="EMBL/GenBank/DDBJ databases">
        <authorList>
            <person name="Sun Q."/>
            <person name="Sedlacek I."/>
        </authorList>
    </citation>
    <scope>NUCLEOTIDE SEQUENCE</scope>
    <source>
        <strain evidence="4">CCM 8433</strain>
    </source>
</reference>
<proteinExistence type="inferred from homology"/>
<protein>
    <recommendedName>
        <fullName evidence="2 3">Segregation and condensation protein A</fullName>
    </recommendedName>
</protein>
<accession>A0A917N5D1</accession>
<sequence>MQEIQIKLDVFEGPLDLLLHLIQKLEIDIYDIPIAEVTEQYMKYIRTMKEFELGVAGEYLVMAATLMAIKSQTLLPIVDIEYDLEEDFFEEDPRDALVNQLLEYRKYKYVADRLAEKAEERSQYLSKDPMNVDQFKQEEEPVLASNQLTKVDLFLAFHQMLESRRQNTPTQTTITNETATVKEKMDWIESQVRQLHPKVGRTLSSLFNTYSKTEIVTTFLALLELMKNKKVHVEQTENYQEIMLYAVGEPNE</sequence>
<evidence type="ECO:0000256" key="3">
    <source>
        <dbReference type="HAMAP-Rule" id="MF_01805"/>
    </source>
</evidence>
<comment type="subcellular location">
    <subcellularLocation>
        <location evidence="3">Cytoplasm</location>
    </subcellularLocation>
    <text evidence="3">Associated with two foci at the outer edges of the nucleoid region in young cells, and at four foci within both cell halves in older cells.</text>
</comment>
<evidence type="ECO:0000256" key="1">
    <source>
        <dbReference type="ARBA" id="ARBA00022829"/>
    </source>
</evidence>
<dbReference type="RefSeq" id="WP_188368572.1">
    <property type="nucleotide sequence ID" value="NZ_BMDT01000016.1"/>
</dbReference>
<keyword evidence="1 3" id="KW-0159">Chromosome partition</keyword>
<dbReference type="InterPro" id="IPR003768">
    <property type="entry name" value="ScpA"/>
</dbReference>
<name>A0A917N5D1_9ENTE</name>
<comment type="subunit">
    <text evidence="3">Component of a cohesin-like complex composed of ScpA, ScpB and the Smc homodimer, in which ScpA and ScpB bind to the head domain of Smc. The presence of the three proteins is required for the association of the complex with DNA.</text>
</comment>
<dbReference type="Gene3D" id="1.10.10.580">
    <property type="entry name" value="Structural maintenance of chromosome 1. Chain E"/>
    <property type="match status" value="1"/>
</dbReference>
<keyword evidence="3" id="KW-0131">Cell cycle</keyword>
<dbReference type="GO" id="GO:0005737">
    <property type="term" value="C:cytoplasm"/>
    <property type="evidence" value="ECO:0007669"/>
    <property type="project" value="UniProtKB-SubCell"/>
</dbReference>
<dbReference type="AlphaFoldDB" id="A0A917N5D1"/>
<evidence type="ECO:0000313" key="5">
    <source>
        <dbReference type="Proteomes" id="UP000622610"/>
    </source>
</evidence>